<evidence type="ECO:0000256" key="6">
    <source>
        <dbReference type="SAM" id="Phobius"/>
    </source>
</evidence>
<dbReference type="Proteomes" id="UP000195807">
    <property type="component" value="Chromosome"/>
</dbReference>
<evidence type="ECO:0000256" key="2">
    <source>
        <dbReference type="ARBA" id="ARBA00022475"/>
    </source>
</evidence>
<dbReference type="STRING" id="450378.GCA_001661675_01558"/>
<dbReference type="PANTHER" id="PTHR42709">
    <property type="entry name" value="ALKALINE PHOSPHATASE LIKE PROTEIN"/>
    <property type="match status" value="1"/>
</dbReference>
<proteinExistence type="predicted"/>
<evidence type="ECO:0000256" key="4">
    <source>
        <dbReference type="ARBA" id="ARBA00022989"/>
    </source>
</evidence>
<dbReference type="PANTHER" id="PTHR42709:SF6">
    <property type="entry name" value="UNDECAPRENYL PHOSPHATE TRANSPORTER A"/>
    <property type="match status" value="1"/>
</dbReference>
<dbReference type="RefSeq" id="WP_066844925.1">
    <property type="nucleotide sequence ID" value="NZ_CP019602.1"/>
</dbReference>
<sequence>MTDWIITMIEKGGYFGIALLMAIENIFPPIPSEVIMGVGGLLVARGTMSFLPLLIWGTVGSLAGNYVWYWIGYRYGYRRLEPFIERHGRWLTLDWQHVEETSRFFRKHGQWVVFFLRFSPLMRTIVSLPAGLAHMSVWRFLIFTAAGAAIWNTLLIAGASLLAGFVTDFEHWVGIGTWVLIGLMLVGYVFRVVTWKPRERVQDSE</sequence>
<feature type="transmembrane region" description="Helical" evidence="6">
    <location>
        <begin position="140"/>
        <end position="166"/>
    </location>
</feature>
<keyword evidence="2" id="KW-1003">Cell membrane</keyword>
<organism evidence="8 9">
    <name type="scientific">Croceicoccus marinus</name>
    <dbReference type="NCBI Taxonomy" id="450378"/>
    <lineage>
        <taxon>Bacteria</taxon>
        <taxon>Pseudomonadati</taxon>
        <taxon>Pseudomonadota</taxon>
        <taxon>Alphaproteobacteria</taxon>
        <taxon>Sphingomonadales</taxon>
        <taxon>Erythrobacteraceae</taxon>
        <taxon>Croceicoccus</taxon>
    </lineage>
</organism>
<evidence type="ECO:0000256" key="3">
    <source>
        <dbReference type="ARBA" id="ARBA00022692"/>
    </source>
</evidence>
<feature type="domain" description="VTT" evidence="7">
    <location>
        <begin position="30"/>
        <end position="156"/>
    </location>
</feature>
<gene>
    <name evidence="8" type="ORF">A9D14_07780</name>
</gene>
<dbReference type="InterPro" id="IPR032816">
    <property type="entry name" value="VTT_dom"/>
</dbReference>
<keyword evidence="4 6" id="KW-1133">Transmembrane helix</keyword>
<dbReference type="Pfam" id="PF09335">
    <property type="entry name" value="VTT_dom"/>
    <property type="match status" value="1"/>
</dbReference>
<name>A0A1Z1FBM0_9SPHN</name>
<dbReference type="OrthoDB" id="9813426at2"/>
<evidence type="ECO:0000313" key="8">
    <source>
        <dbReference type="EMBL" id="ARU16116.1"/>
    </source>
</evidence>
<comment type="subcellular location">
    <subcellularLocation>
        <location evidence="1">Cell membrane</location>
        <topology evidence="1">Multi-pass membrane protein</topology>
    </subcellularLocation>
</comment>
<dbReference type="EMBL" id="CP019602">
    <property type="protein sequence ID" value="ARU16116.1"/>
    <property type="molecule type" value="Genomic_DNA"/>
</dbReference>
<evidence type="ECO:0000259" key="7">
    <source>
        <dbReference type="Pfam" id="PF09335"/>
    </source>
</evidence>
<evidence type="ECO:0000256" key="5">
    <source>
        <dbReference type="ARBA" id="ARBA00023136"/>
    </source>
</evidence>
<dbReference type="GO" id="GO:0005886">
    <property type="term" value="C:plasma membrane"/>
    <property type="evidence" value="ECO:0007669"/>
    <property type="project" value="UniProtKB-SubCell"/>
</dbReference>
<accession>A0A1Z1FBM0</accession>
<feature type="transmembrane region" description="Helical" evidence="6">
    <location>
        <begin position="50"/>
        <end position="71"/>
    </location>
</feature>
<feature type="transmembrane region" description="Helical" evidence="6">
    <location>
        <begin position="172"/>
        <end position="190"/>
    </location>
</feature>
<evidence type="ECO:0000256" key="1">
    <source>
        <dbReference type="ARBA" id="ARBA00004651"/>
    </source>
</evidence>
<keyword evidence="9" id="KW-1185">Reference proteome</keyword>
<dbReference type="KEGG" id="cman:A9D14_07780"/>
<feature type="transmembrane region" description="Helical" evidence="6">
    <location>
        <begin position="12"/>
        <end position="30"/>
    </location>
</feature>
<reference evidence="8 9" key="1">
    <citation type="submission" date="2017-01" db="EMBL/GenBank/DDBJ databases">
        <title>Complete genome sequence of esterase-producing bacterium Croceicoccus marinus E4A9.</title>
        <authorList>
            <person name="Wu Y.-H."/>
            <person name="Cheng H."/>
            <person name="Xu L."/>
            <person name="Huo Y.-Y."/>
            <person name="Wang C.-S."/>
            <person name="Xu X.-W."/>
        </authorList>
    </citation>
    <scope>NUCLEOTIDE SEQUENCE [LARGE SCALE GENOMIC DNA]</scope>
    <source>
        <strain evidence="8 9">E4A9</strain>
    </source>
</reference>
<evidence type="ECO:0000313" key="9">
    <source>
        <dbReference type="Proteomes" id="UP000195807"/>
    </source>
</evidence>
<keyword evidence="5 6" id="KW-0472">Membrane</keyword>
<protein>
    <submittedName>
        <fullName evidence="8">Alkaline phosphatase</fullName>
    </submittedName>
</protein>
<keyword evidence="3 6" id="KW-0812">Transmembrane</keyword>
<dbReference type="InterPro" id="IPR051311">
    <property type="entry name" value="DedA_domain"/>
</dbReference>
<dbReference type="AlphaFoldDB" id="A0A1Z1FBM0"/>